<gene>
    <name evidence="7" type="ORF">CVT24_000041</name>
</gene>
<feature type="signal peptide" evidence="6">
    <location>
        <begin position="1"/>
        <end position="23"/>
    </location>
</feature>
<reference evidence="7 8" key="1">
    <citation type="journal article" date="2018" name="Evol. Lett.">
        <title>Horizontal gene cluster transfer increased hallucinogenic mushroom diversity.</title>
        <authorList>
            <person name="Reynolds H.T."/>
            <person name="Vijayakumar V."/>
            <person name="Gluck-Thaler E."/>
            <person name="Korotkin H.B."/>
            <person name="Matheny P.B."/>
            <person name="Slot J.C."/>
        </authorList>
    </citation>
    <scope>NUCLEOTIDE SEQUENCE [LARGE SCALE GENOMIC DNA]</scope>
    <source>
        <strain evidence="7 8">2629</strain>
    </source>
</reference>
<feature type="transmembrane region" description="Helical" evidence="5">
    <location>
        <begin position="149"/>
        <end position="172"/>
    </location>
</feature>
<evidence type="ECO:0000256" key="6">
    <source>
        <dbReference type="SAM" id="SignalP"/>
    </source>
</evidence>
<feature type="transmembrane region" description="Helical" evidence="5">
    <location>
        <begin position="76"/>
        <end position="96"/>
    </location>
</feature>
<evidence type="ECO:0000256" key="4">
    <source>
        <dbReference type="ARBA" id="ARBA00023136"/>
    </source>
</evidence>
<dbReference type="AlphaFoldDB" id="A0A409W7B8"/>
<dbReference type="PANTHER" id="PTHR31465">
    <property type="entry name" value="PROTEIN RTA1-RELATED"/>
    <property type="match status" value="1"/>
</dbReference>
<keyword evidence="4 5" id="KW-0472">Membrane</keyword>
<keyword evidence="8" id="KW-1185">Reference proteome</keyword>
<dbReference type="PANTHER" id="PTHR31465:SF1">
    <property type="entry name" value="PROTEIN RTA1-RELATED"/>
    <property type="match status" value="1"/>
</dbReference>
<comment type="subcellular location">
    <subcellularLocation>
        <location evidence="1">Membrane</location>
        <topology evidence="1">Multi-pass membrane protein</topology>
    </subcellularLocation>
</comment>
<dbReference type="InParanoid" id="A0A409W7B8"/>
<evidence type="ECO:0000256" key="5">
    <source>
        <dbReference type="SAM" id="Phobius"/>
    </source>
</evidence>
<evidence type="ECO:0000256" key="2">
    <source>
        <dbReference type="ARBA" id="ARBA00022692"/>
    </source>
</evidence>
<keyword evidence="6" id="KW-0732">Signal</keyword>
<dbReference type="OrthoDB" id="3358017at2759"/>
<evidence type="ECO:0000313" key="7">
    <source>
        <dbReference type="EMBL" id="PPQ74430.1"/>
    </source>
</evidence>
<protein>
    <submittedName>
        <fullName evidence="7">Uncharacterized protein</fullName>
    </submittedName>
</protein>
<feature type="chain" id="PRO_5018974812" evidence="6">
    <location>
        <begin position="24"/>
        <end position="311"/>
    </location>
</feature>
<feature type="transmembrane region" description="Helical" evidence="5">
    <location>
        <begin position="184"/>
        <end position="208"/>
    </location>
</feature>
<dbReference type="Pfam" id="PF04479">
    <property type="entry name" value="RTA1"/>
    <property type="match status" value="1"/>
</dbReference>
<keyword evidence="2 5" id="KW-0812">Transmembrane</keyword>
<proteinExistence type="predicted"/>
<evidence type="ECO:0000313" key="8">
    <source>
        <dbReference type="Proteomes" id="UP000284842"/>
    </source>
</evidence>
<feature type="transmembrane region" description="Helical" evidence="5">
    <location>
        <begin position="47"/>
        <end position="69"/>
    </location>
</feature>
<comment type="caution">
    <text evidence="7">The sequence shown here is derived from an EMBL/GenBank/DDBJ whole genome shotgun (WGS) entry which is preliminary data.</text>
</comment>
<feature type="transmembrane region" description="Helical" evidence="5">
    <location>
        <begin position="102"/>
        <end position="128"/>
    </location>
</feature>
<keyword evidence="3 5" id="KW-1133">Transmembrane helix</keyword>
<dbReference type="EMBL" id="NHTK01005753">
    <property type="protein sequence ID" value="PPQ74430.1"/>
    <property type="molecule type" value="Genomic_DNA"/>
</dbReference>
<dbReference type="InterPro" id="IPR007568">
    <property type="entry name" value="RTA1"/>
</dbReference>
<dbReference type="Proteomes" id="UP000284842">
    <property type="component" value="Unassembled WGS sequence"/>
</dbReference>
<dbReference type="STRING" id="181874.A0A409W7B8"/>
<dbReference type="GO" id="GO:0016020">
    <property type="term" value="C:membrane"/>
    <property type="evidence" value="ECO:0007669"/>
    <property type="project" value="UniProtKB-SubCell"/>
</dbReference>
<evidence type="ECO:0000256" key="3">
    <source>
        <dbReference type="ARBA" id="ARBA00022989"/>
    </source>
</evidence>
<accession>A0A409W7B8</accession>
<evidence type="ECO:0000256" key="1">
    <source>
        <dbReference type="ARBA" id="ARBA00004141"/>
    </source>
</evidence>
<feature type="transmembrane region" description="Helical" evidence="5">
    <location>
        <begin position="259"/>
        <end position="277"/>
    </location>
</feature>
<sequence length="311" mass="34748">MRYSATTFSLAFFLLCISVLASAAGEDPNAPIDPKHDPRNPLRYIPSVGLAATTIPFYLLVFVGQIWCYTKWGARFMLIMTAGIFTFAIGISLRYVLAGNPYAITVYIFHNLLVLLSPCAFIAANYMILGRLAHSINAEQLLLIPRQRITFVFVTSDVITFVIQAAGGSLPAADRSLMDTGHSIFMVGLIMQFISFVLYTFVFAAFMYKVYRHEPGVWAKGRTRKWYNRWQAMPLASIFRVVEGSQGFEGALRTSEPHFYALDVLPLFFAIAIYVPFWPGRLLGANDGLQDIPYGSNRADEGERFEMLGGA</sequence>
<organism evidence="7 8">
    <name type="scientific">Panaeolus cyanescens</name>
    <dbReference type="NCBI Taxonomy" id="181874"/>
    <lineage>
        <taxon>Eukaryota</taxon>
        <taxon>Fungi</taxon>
        <taxon>Dikarya</taxon>
        <taxon>Basidiomycota</taxon>
        <taxon>Agaricomycotina</taxon>
        <taxon>Agaricomycetes</taxon>
        <taxon>Agaricomycetidae</taxon>
        <taxon>Agaricales</taxon>
        <taxon>Agaricineae</taxon>
        <taxon>Galeropsidaceae</taxon>
        <taxon>Panaeolus</taxon>
    </lineage>
</organism>
<name>A0A409W7B8_9AGAR</name>